<evidence type="ECO:0000256" key="1">
    <source>
        <dbReference type="SAM" id="MobiDB-lite"/>
    </source>
</evidence>
<feature type="compositionally biased region" description="Low complexity" evidence="1">
    <location>
        <begin position="91"/>
        <end position="101"/>
    </location>
</feature>
<organism evidence="2 3">
    <name type="scientific">Chionoecetes opilio</name>
    <name type="common">Atlantic snow crab</name>
    <name type="synonym">Cancer opilio</name>
    <dbReference type="NCBI Taxonomy" id="41210"/>
    <lineage>
        <taxon>Eukaryota</taxon>
        <taxon>Metazoa</taxon>
        <taxon>Ecdysozoa</taxon>
        <taxon>Arthropoda</taxon>
        <taxon>Crustacea</taxon>
        <taxon>Multicrustacea</taxon>
        <taxon>Malacostraca</taxon>
        <taxon>Eumalacostraca</taxon>
        <taxon>Eucarida</taxon>
        <taxon>Decapoda</taxon>
        <taxon>Pleocyemata</taxon>
        <taxon>Brachyura</taxon>
        <taxon>Eubrachyura</taxon>
        <taxon>Majoidea</taxon>
        <taxon>Majidae</taxon>
        <taxon>Chionoecetes</taxon>
    </lineage>
</organism>
<feature type="region of interest" description="Disordered" evidence="1">
    <location>
        <begin position="81"/>
        <end position="120"/>
    </location>
</feature>
<evidence type="ECO:0000313" key="3">
    <source>
        <dbReference type="Proteomes" id="UP000770661"/>
    </source>
</evidence>
<dbReference type="EMBL" id="JACEEZ010003054">
    <property type="protein sequence ID" value="KAG0727698.1"/>
    <property type="molecule type" value="Genomic_DNA"/>
</dbReference>
<protein>
    <submittedName>
        <fullName evidence="2">Uncharacterized protein</fullName>
    </submittedName>
</protein>
<sequence>MPPLHKPHADTLCVMGPRSQVPDAVLFLKFLLEAKEGHTEQQSTHRLSGPRHAPLLDTEQQSVRDPLGRCGVSACWGGAARAVPHPPRPPHSSTTATSSWPCPSPRWPTPPPSPSGRNNHPRQVVCHSCHTLPHTVSAFCRQISHTEKERRAGGAVLTARAGQLSVQLVGGRLCAVSAPSPQTTSFTLPLPCCPHRRPLALPHRRQEREEWVDRTYLDLKKAFDKGVKLLSWRVPTVETTAPKVLANEPLAQSMSFPQTPRRHLLFA</sequence>
<name>A0A8J5CP97_CHIOP</name>
<gene>
    <name evidence="2" type="ORF">GWK47_034106</name>
</gene>
<comment type="caution">
    <text evidence="2">The sequence shown here is derived from an EMBL/GenBank/DDBJ whole genome shotgun (WGS) entry which is preliminary data.</text>
</comment>
<keyword evidence="3" id="KW-1185">Reference proteome</keyword>
<reference evidence="2" key="1">
    <citation type="submission" date="2020-07" db="EMBL/GenBank/DDBJ databases">
        <title>The High-quality genome of the commercially important snow crab, Chionoecetes opilio.</title>
        <authorList>
            <person name="Jeong J.-H."/>
            <person name="Ryu S."/>
        </authorList>
    </citation>
    <scope>NUCLEOTIDE SEQUENCE</scope>
    <source>
        <strain evidence="2">MADBK_172401_WGS</strain>
        <tissue evidence="2">Digestive gland</tissue>
    </source>
</reference>
<evidence type="ECO:0000313" key="2">
    <source>
        <dbReference type="EMBL" id="KAG0727698.1"/>
    </source>
</evidence>
<proteinExistence type="predicted"/>
<dbReference type="Proteomes" id="UP000770661">
    <property type="component" value="Unassembled WGS sequence"/>
</dbReference>
<dbReference type="AlphaFoldDB" id="A0A8J5CP97"/>
<accession>A0A8J5CP97</accession>
<feature type="compositionally biased region" description="Pro residues" evidence="1">
    <location>
        <begin position="102"/>
        <end position="114"/>
    </location>
</feature>